<keyword evidence="3" id="KW-1185">Reference proteome</keyword>
<evidence type="ECO:0000313" key="3">
    <source>
        <dbReference type="Proteomes" id="UP000608522"/>
    </source>
</evidence>
<feature type="region of interest" description="Disordered" evidence="1">
    <location>
        <begin position="19"/>
        <end position="55"/>
    </location>
</feature>
<protein>
    <submittedName>
        <fullName evidence="2">Uncharacterized protein</fullName>
    </submittedName>
</protein>
<evidence type="ECO:0000256" key="1">
    <source>
        <dbReference type="SAM" id="MobiDB-lite"/>
    </source>
</evidence>
<sequence>MSAVARPYTVSTTAVTTFVQRVGDDGGHGEGAADREQPEPVPGRAGSGPPDRRPNGYCISSMWGCSGAAGQT</sequence>
<accession>A0ABQ3T7Q6</accession>
<name>A0ABQ3T7Q6_9ACTN</name>
<feature type="compositionally biased region" description="Basic and acidic residues" evidence="1">
    <location>
        <begin position="22"/>
        <end position="38"/>
    </location>
</feature>
<comment type="caution">
    <text evidence="2">The sequence shown here is derived from an EMBL/GenBank/DDBJ whole genome shotgun (WGS) entry which is preliminary data.</text>
</comment>
<evidence type="ECO:0000313" key="2">
    <source>
        <dbReference type="EMBL" id="GHI76444.1"/>
    </source>
</evidence>
<reference evidence="3" key="1">
    <citation type="submission" date="2023-07" db="EMBL/GenBank/DDBJ databases">
        <title>Whole genome shotgun sequence of Streptomyces spororaveus NBRC 15456.</title>
        <authorList>
            <person name="Komaki H."/>
            <person name="Tamura T."/>
        </authorList>
    </citation>
    <scope>NUCLEOTIDE SEQUENCE [LARGE SCALE GENOMIC DNA]</scope>
    <source>
        <strain evidence="3">NBRC 15456</strain>
    </source>
</reference>
<proteinExistence type="predicted"/>
<organism evidence="2 3">
    <name type="scientific">Streptomyces spororaveus</name>
    <dbReference type="NCBI Taxonomy" id="284039"/>
    <lineage>
        <taxon>Bacteria</taxon>
        <taxon>Bacillati</taxon>
        <taxon>Actinomycetota</taxon>
        <taxon>Actinomycetes</taxon>
        <taxon>Kitasatosporales</taxon>
        <taxon>Streptomycetaceae</taxon>
        <taxon>Streptomyces</taxon>
    </lineage>
</organism>
<dbReference type="EMBL" id="BNED01000005">
    <property type="protein sequence ID" value="GHI76444.1"/>
    <property type="molecule type" value="Genomic_DNA"/>
</dbReference>
<gene>
    <name evidence="2" type="ORF">Sspor_20050</name>
</gene>
<dbReference type="Proteomes" id="UP000608522">
    <property type="component" value="Unassembled WGS sequence"/>
</dbReference>